<feature type="compositionally biased region" description="Basic and acidic residues" evidence="1">
    <location>
        <begin position="858"/>
        <end position="879"/>
    </location>
</feature>
<sequence>MRAPDLADRTAVDDDDHCMIDGDLSDLSDVDSSDLSSVESEPGDDGELVENEEELSESSDSDDDFGEGKKATRPSKRRKTIAASTKATNTKKRPSRKIQGRLRDMLAMPLDILYEPASRLSDRQFQNAAADMCEPSWANLLFGGAICFNCGTKGIQRIDFYLRMRLCVKCRKDNLVYEAKFEEKCPDTDLDVVELLEYTHTGGWSHGHASSKKFYWKPSVDKMDAKLTELKKAVAMNMPNARKVLEDFRKERLLHKVFSSLQNRFVFEHWVRVAAEWRSQNEDDSRLNEIRRRLAALGYDEQDMNTHGFKTLKEVRAKAQITDRIWTRIQSTLEEYVIKARESRLAARRRSVRWGRQTEAQRCVEHHTQNILPMQRLYLPPVEATSNFSCFKPLFDRDVSFTITAAEWQAAAADLPACLMQWMHEIREKYTAMLPEGYRIASTAMQLVTMPANAAARSAMTHFAGPLELAVSVFVGNPGRWFIGRDIFCAIQEPSYPQDLKFSERGSAAAAAVASSAGKIPNQVTASELDAHDLRFFCTDCYERNGGVAHGLHAYSWRACIRLVFGILQVDHYAQSLDHPAPRWMRLSAEDIINVKKKEPKIRSFYTNQWSCNHCTATPFATDRPRDPVMIHIRTAHSISDPVENQDFFYRPRVLSLTSTFPPPTVLIPRLPPKVTPQFSCLHCPASPRPRLFIISGVTSHLRAKHKVLEPKANTDFLDTSVPQSAQVPTGALPANLPLASGHGLPTKPPFHLSFIRSERMLDLSLKFVVAFLLDNTPYRFNCYIIIYLCTAQACPGRVVGAVTRDSCRHDRQADSETRLRSELRGATLIMRRRGGSDNPDRLQGSDSVQAQRTSNKRPAEKVRKSKDEQAVNRSEDRVHRRRPDSNFVHLPLDVLYEISCLLSPGDLLQLARTAKNLRALLMSRKSSFVWKAAREGTPGPAPIPEPFEGMSEPSWAHLLFGEPICDAKDVDVVTFEFKRRLCESCLKKGYEAEILDIAPWINAEEAGRVRRGNPDQWYWKEDLLSVNKYIKRFKAKERKSADFQSKLRDWVTSETAKLDAFHEKCAELRDWEEESDAWHEAEEEAAHAKKVSEIQRRLQALGHDSLDVLNPRLLKHPLVSSRELLTDACWDGIAPQLEKALAQLKNKRFYKDRVEHLHQLYEAYKETILPIQTLYLPRADTVCQFPHIKALLHRDASDYVTNEQWDQAIEALPTHLTDWMHTKKDMYAAMLPPDNYAPSEPMRLVSLDSPSSDLDSARRDLVSGFAGPLELAIAVFKETQISKLIYEDGTPKTRIGRDFCSFWDDPKGDGYDFFLLGSQTAAALVRLVGKDPLTTTAMEMDVVDERFYCSDCWLRDMSSVISHPWRPAVEHAKKHEGLPEWHVMTSEIIAYDEMDDVDGARAWAEWRCNHCVPEDETCRETKFSIAQHVELEHDILDPVNGQDFYYHTSLRRAHPSDPIVNSWDYRSYGDAHQISALTCRIRLELKPPLHAPCRNLHLSSGAVLYSLHPKNSRVLRSRGALRPPIEEFQISKSAAAGHEPAACRNMVWPHLGLTLSSWQVPNTHHSILHIVLIHLPNLVEAMNIPGPPILDRWSVTGAHLEMSSTGVDGGYHRTLAVKRRKTSESNSEALSMHKHRGSRKNDGRLKVMLEMPLDVLYEVFSHLAPADLIQLTRTSKSLRLLLLSRKSNFIWRSVRTQVPGPAVPNPPEDMSEPSWANLIFGGPFCSNCGRKGSLIIPAASHHAGLSTASRCGDRTIGKKYYWIRDLCDMHNRLMEESNRSSLADGVICKYYEKEARASREIVTSARHFEEWVKDGSLWRIENAMTMRLTRINEIKQRCLAMGFDSIDLESIGFLMLPGVRSERPLTTKDLSRDELEALPCVQNLMRKDPREDIPVSLWDEAAQRFFMEWVTPIRDKFIAMLPPGNYEAAQPMKFISMNASATELQAARKGLGSFAGPLELAISVFVSDTNGRRNILIGRDLCNAWKGIKGVDIPVGLDFKFYPDGSNTAARTVALAGMDPEKTTTSAMDEKVLFFRCNECGFDRDGGWWVHSWRYWASDDFTLGFASWLTPP</sequence>
<evidence type="ECO:0000313" key="3">
    <source>
        <dbReference type="EMBL" id="TFY72167.1"/>
    </source>
</evidence>
<dbReference type="EMBL" id="SEOQ01000023">
    <property type="protein sequence ID" value="TFY72167.1"/>
    <property type="molecule type" value="Genomic_DNA"/>
</dbReference>
<feature type="region of interest" description="Disordered" evidence="1">
    <location>
        <begin position="832"/>
        <end position="882"/>
    </location>
</feature>
<dbReference type="InterPro" id="IPR036047">
    <property type="entry name" value="F-box-like_dom_sf"/>
</dbReference>
<feature type="region of interest" description="Disordered" evidence="1">
    <location>
        <begin position="1"/>
        <end position="97"/>
    </location>
</feature>
<feature type="domain" description="F-box" evidence="2">
    <location>
        <begin position="885"/>
        <end position="934"/>
    </location>
</feature>
<reference evidence="3 4" key="1">
    <citation type="submission" date="2019-02" db="EMBL/GenBank/DDBJ databases">
        <title>Genome sequencing of the rare red list fungi Dentipellis fragilis.</title>
        <authorList>
            <person name="Buettner E."/>
            <person name="Kellner H."/>
        </authorList>
    </citation>
    <scope>NUCLEOTIDE SEQUENCE [LARGE SCALE GENOMIC DNA]</scope>
    <source>
        <strain evidence="3 4">DSM 105465</strain>
    </source>
</reference>
<dbReference type="SMART" id="SM00256">
    <property type="entry name" value="FBOX"/>
    <property type="match status" value="2"/>
</dbReference>
<dbReference type="Pfam" id="PF00646">
    <property type="entry name" value="F-box"/>
    <property type="match status" value="2"/>
</dbReference>
<dbReference type="InterPro" id="IPR001810">
    <property type="entry name" value="F-box_dom"/>
</dbReference>
<name>A0A4Y9ZDW5_9AGAM</name>
<evidence type="ECO:0000256" key="1">
    <source>
        <dbReference type="SAM" id="MobiDB-lite"/>
    </source>
</evidence>
<feature type="compositionally biased region" description="Acidic residues" evidence="1">
    <location>
        <begin position="41"/>
        <end position="65"/>
    </location>
</feature>
<feature type="compositionally biased region" description="Polar residues" evidence="1">
    <location>
        <begin position="845"/>
        <end position="854"/>
    </location>
</feature>
<evidence type="ECO:0000313" key="4">
    <source>
        <dbReference type="Proteomes" id="UP000298327"/>
    </source>
</evidence>
<dbReference type="PROSITE" id="PS50181">
    <property type="entry name" value="FBOX"/>
    <property type="match status" value="2"/>
</dbReference>
<feature type="compositionally biased region" description="Basic residues" evidence="1">
    <location>
        <begin position="71"/>
        <end position="80"/>
    </location>
</feature>
<organism evidence="3 4">
    <name type="scientific">Dentipellis fragilis</name>
    <dbReference type="NCBI Taxonomy" id="205917"/>
    <lineage>
        <taxon>Eukaryota</taxon>
        <taxon>Fungi</taxon>
        <taxon>Dikarya</taxon>
        <taxon>Basidiomycota</taxon>
        <taxon>Agaricomycotina</taxon>
        <taxon>Agaricomycetes</taxon>
        <taxon>Russulales</taxon>
        <taxon>Hericiaceae</taxon>
        <taxon>Dentipellis</taxon>
    </lineage>
</organism>
<dbReference type="STRING" id="205917.A0A4Y9ZDW5"/>
<accession>A0A4Y9ZDW5</accession>
<dbReference type="SUPFAM" id="SSF81383">
    <property type="entry name" value="F-box domain"/>
    <property type="match status" value="2"/>
</dbReference>
<dbReference type="OrthoDB" id="2322499at2759"/>
<evidence type="ECO:0000259" key="2">
    <source>
        <dbReference type="PROSITE" id="PS50181"/>
    </source>
</evidence>
<dbReference type="Proteomes" id="UP000298327">
    <property type="component" value="Unassembled WGS sequence"/>
</dbReference>
<proteinExistence type="predicted"/>
<feature type="compositionally biased region" description="Acidic residues" evidence="1">
    <location>
        <begin position="23"/>
        <end position="32"/>
    </location>
</feature>
<keyword evidence="4" id="KW-1185">Reference proteome</keyword>
<feature type="domain" description="F-box" evidence="2">
    <location>
        <begin position="1646"/>
        <end position="1695"/>
    </location>
</feature>
<gene>
    <name evidence="3" type="ORF">EVG20_g834</name>
</gene>
<protein>
    <recommendedName>
        <fullName evidence="2">F-box domain-containing protein</fullName>
    </recommendedName>
</protein>
<feature type="compositionally biased region" description="Basic and acidic residues" evidence="1">
    <location>
        <begin position="1"/>
        <end position="20"/>
    </location>
</feature>
<comment type="caution">
    <text evidence="3">The sequence shown here is derived from an EMBL/GenBank/DDBJ whole genome shotgun (WGS) entry which is preliminary data.</text>
</comment>